<accession>A0AAV8XJS6</accession>
<protein>
    <recommendedName>
        <fullName evidence="2">Mos1 transposase HTH domain-containing protein</fullName>
    </recommendedName>
</protein>
<keyword evidence="4" id="KW-1185">Reference proteome</keyword>
<evidence type="ECO:0000259" key="2">
    <source>
        <dbReference type="Pfam" id="PF17906"/>
    </source>
</evidence>
<proteinExistence type="predicted"/>
<reference evidence="3" key="1">
    <citation type="journal article" date="2023" name="Insect Mol. Biol.">
        <title>Genome sequencing provides insights into the evolution of gene families encoding plant cell wall-degrading enzymes in longhorned beetles.</title>
        <authorList>
            <person name="Shin N.R."/>
            <person name="Okamura Y."/>
            <person name="Kirsch R."/>
            <person name="Pauchet Y."/>
        </authorList>
    </citation>
    <scope>NUCLEOTIDE SEQUENCE</scope>
    <source>
        <strain evidence="3">AMC_N1</strain>
    </source>
</reference>
<feature type="compositionally biased region" description="Basic and acidic residues" evidence="1">
    <location>
        <begin position="46"/>
        <end position="55"/>
    </location>
</feature>
<dbReference type="AlphaFoldDB" id="A0AAV8XJS6"/>
<dbReference type="Pfam" id="PF17906">
    <property type="entry name" value="HTH_48"/>
    <property type="match status" value="1"/>
</dbReference>
<comment type="caution">
    <text evidence="3">The sequence shown here is derived from an EMBL/GenBank/DDBJ whole genome shotgun (WGS) entry which is preliminary data.</text>
</comment>
<dbReference type="EMBL" id="JAPWTK010000520">
    <property type="protein sequence ID" value="KAJ8938927.1"/>
    <property type="molecule type" value="Genomic_DNA"/>
</dbReference>
<evidence type="ECO:0000313" key="3">
    <source>
        <dbReference type="EMBL" id="KAJ8938927.1"/>
    </source>
</evidence>
<dbReference type="Proteomes" id="UP001162162">
    <property type="component" value="Unassembled WGS sequence"/>
</dbReference>
<gene>
    <name evidence="3" type="ORF">NQ318_011689</name>
</gene>
<evidence type="ECO:0000256" key="1">
    <source>
        <dbReference type="SAM" id="MobiDB-lite"/>
    </source>
</evidence>
<evidence type="ECO:0000313" key="4">
    <source>
        <dbReference type="Proteomes" id="UP001162162"/>
    </source>
</evidence>
<dbReference type="InterPro" id="IPR052709">
    <property type="entry name" value="Transposase-MT_Hybrid"/>
</dbReference>
<feature type="domain" description="Mos1 transposase HTH" evidence="2">
    <location>
        <begin position="4"/>
        <end position="46"/>
    </location>
</feature>
<sequence>MEQRVNLKFLVKLGKTLTEAYAMLKEVYGNECLSRTQEWFKGFKVGRETTEDDPRNGQPSTSKTDENIGKLIREDRRLSIRGIAEITGIDKECVRQFLHESSNMRKVCAKNGAKTPHFREKGIKNEHLRRHSKQINTDPGLLDKMTLKGTIFESVEAVKAKPTEVLNQLTEADFQHCFQ</sequence>
<feature type="region of interest" description="Disordered" evidence="1">
    <location>
        <begin position="46"/>
        <end position="68"/>
    </location>
</feature>
<name>A0AAV8XJS6_9CUCU</name>
<dbReference type="PANTHER" id="PTHR46060">
    <property type="entry name" value="MARINER MOS1 TRANSPOSASE-LIKE PROTEIN"/>
    <property type="match status" value="1"/>
</dbReference>
<dbReference type="PANTHER" id="PTHR46060:SF1">
    <property type="entry name" value="MARINER MOS1 TRANSPOSASE-LIKE PROTEIN"/>
    <property type="match status" value="1"/>
</dbReference>
<dbReference type="InterPro" id="IPR041426">
    <property type="entry name" value="Mos1_HTH"/>
</dbReference>
<organism evidence="3 4">
    <name type="scientific">Aromia moschata</name>
    <dbReference type="NCBI Taxonomy" id="1265417"/>
    <lineage>
        <taxon>Eukaryota</taxon>
        <taxon>Metazoa</taxon>
        <taxon>Ecdysozoa</taxon>
        <taxon>Arthropoda</taxon>
        <taxon>Hexapoda</taxon>
        <taxon>Insecta</taxon>
        <taxon>Pterygota</taxon>
        <taxon>Neoptera</taxon>
        <taxon>Endopterygota</taxon>
        <taxon>Coleoptera</taxon>
        <taxon>Polyphaga</taxon>
        <taxon>Cucujiformia</taxon>
        <taxon>Chrysomeloidea</taxon>
        <taxon>Cerambycidae</taxon>
        <taxon>Cerambycinae</taxon>
        <taxon>Callichromatini</taxon>
        <taxon>Aromia</taxon>
    </lineage>
</organism>
<dbReference type="Gene3D" id="1.10.10.1450">
    <property type="match status" value="1"/>
</dbReference>